<dbReference type="AlphaFoldDB" id="F3Y5Y7"/>
<accession>F3Y5Y7</accession>
<sequence length="33" mass="3939">MSLETRLTINKRRMAEEGVCKFKRDKLNKLDTI</sequence>
<evidence type="ECO:0000313" key="2">
    <source>
        <dbReference type="Proteomes" id="UP000001978"/>
    </source>
</evidence>
<dbReference type="Proteomes" id="UP000001978">
    <property type="component" value="Chromosome"/>
</dbReference>
<reference evidence="1 2" key="1">
    <citation type="journal article" date="2006" name="Nat. Genet.">
        <title>The multidrug-resistant human pathogen Clostridium difficile has a highly mobile, mosaic genome.</title>
        <authorList>
            <person name="Sebaihia M."/>
            <person name="Wren B.W."/>
            <person name="Mullany P."/>
            <person name="Fairweather N.F."/>
            <person name="Minton N."/>
            <person name="Stabler R."/>
            <person name="Thomson N.R."/>
            <person name="Roberts A.P."/>
            <person name="Cerdeno-Tarraga A.M."/>
            <person name="Wang H."/>
            <person name="Holden M.T.G."/>
            <person name="Wright A."/>
            <person name="Churcher C."/>
            <person name="Quail M.A."/>
            <person name="Baker S."/>
            <person name="Bason N."/>
            <person name="Brooks K."/>
            <person name="Chillingworth T."/>
            <person name="Cronin A."/>
            <person name="Davis P."/>
            <person name="Dowd L."/>
            <person name="Fraser A."/>
            <person name="Feltwell T."/>
            <person name="Hance Z."/>
            <person name="Holroyd S."/>
            <person name="Jagels K."/>
            <person name="Moule S."/>
            <person name="Mungall K."/>
            <person name="Price C."/>
            <person name="Rabbinowitsch R."/>
            <person name="Sharp S."/>
            <person name="Simmonds M."/>
            <person name="Steven K."/>
            <person name="Unwin L."/>
            <person name="Whithead S."/>
            <person name="Dupuy B."/>
            <person name="Dougan G."/>
            <person name="Barrell B.and.Parkhill.J."/>
        </authorList>
    </citation>
    <scope>NUCLEOTIDE SEQUENCE [LARGE SCALE GENOMIC DNA]</scope>
    <source>
        <strain evidence="1 2">630</strain>
    </source>
</reference>
<organism evidence="1 2">
    <name type="scientific">Clostridioides difficile (strain 630)</name>
    <name type="common">Peptoclostridium difficile</name>
    <dbReference type="NCBI Taxonomy" id="272563"/>
    <lineage>
        <taxon>Bacteria</taxon>
        <taxon>Bacillati</taxon>
        <taxon>Bacillota</taxon>
        <taxon>Clostridia</taxon>
        <taxon>Peptostreptococcales</taxon>
        <taxon>Peptostreptococcaceae</taxon>
        <taxon>Clostridioides</taxon>
    </lineage>
</organism>
<dbReference type="EMBL" id="AM180355">
    <property type="protein sequence ID" value="CCA62818.1"/>
    <property type="molecule type" value="Genomic_DNA"/>
</dbReference>
<proteinExistence type="predicted"/>
<dbReference type="STRING" id="272563.CD630_12334"/>
<dbReference type="BioCyc" id="PDIF272563:G12WB-1366-MONOMER"/>
<dbReference type="EnsemblBacteria" id="CCA62818">
    <property type="protein sequence ID" value="CCA62818"/>
    <property type="gene ID" value="CD630_12334"/>
</dbReference>
<name>F3Y5Y7_CLOD6</name>
<protein>
    <submittedName>
        <fullName evidence="1">Phage protein</fullName>
    </submittedName>
</protein>
<evidence type="ECO:0000313" key="1">
    <source>
        <dbReference type="EMBL" id="CCA62818.1"/>
    </source>
</evidence>
<reference key="2">
    <citation type="submission" date="2006-06" db="EMBL/GenBank/DDBJ databases">
        <title>Reannotation of the genome sequence of Clostridium difficile strain 630.</title>
        <authorList>
            <person name="Monot M."/>
            <person name="Boursaux-Eude C."/>
            <person name="Thibonnier M."/>
            <person name="Vallenet D."/>
            <person name="Moszer I."/>
            <person name="Medigue C."/>
            <person name="Martin-Verstraete I.and.Dupuy.B."/>
        </authorList>
    </citation>
    <scope>NUCLEOTIDE SEQUENCE</scope>
    <source>
        <strain>630</strain>
    </source>
</reference>
<gene>
    <name evidence="1" type="ordered locus">CD630_12334</name>
</gene>
<dbReference type="KEGG" id="cdf:CD630_12334"/>